<dbReference type="PROSITE" id="PS50016">
    <property type="entry name" value="ZF_PHD_2"/>
    <property type="match status" value="1"/>
</dbReference>
<keyword evidence="8" id="KW-1185">Reference proteome</keyword>
<dbReference type="Proteomes" id="UP001174677">
    <property type="component" value="Unassembled WGS sequence"/>
</dbReference>
<dbReference type="SUPFAM" id="SSF57903">
    <property type="entry name" value="FYVE/PHD zinc finger"/>
    <property type="match status" value="1"/>
</dbReference>
<feature type="non-terminal residue" evidence="7">
    <location>
        <position position="1"/>
    </location>
</feature>
<comment type="caution">
    <text evidence="7">The sequence shown here is derived from an EMBL/GenBank/DDBJ whole genome shotgun (WGS) entry which is preliminary data.</text>
</comment>
<evidence type="ECO:0000256" key="4">
    <source>
        <dbReference type="PROSITE-ProRule" id="PRU00146"/>
    </source>
</evidence>
<gene>
    <name evidence="7" type="ORF">P3X46_034924</name>
</gene>
<evidence type="ECO:0000256" key="5">
    <source>
        <dbReference type="SAM" id="MobiDB-lite"/>
    </source>
</evidence>
<evidence type="ECO:0000259" key="6">
    <source>
        <dbReference type="PROSITE" id="PS50016"/>
    </source>
</evidence>
<evidence type="ECO:0000313" key="8">
    <source>
        <dbReference type="Proteomes" id="UP001174677"/>
    </source>
</evidence>
<evidence type="ECO:0000256" key="2">
    <source>
        <dbReference type="ARBA" id="ARBA00022771"/>
    </source>
</evidence>
<dbReference type="InterPro" id="IPR011011">
    <property type="entry name" value="Znf_FYVE_PHD"/>
</dbReference>
<dbReference type="InterPro" id="IPR001965">
    <property type="entry name" value="Znf_PHD"/>
</dbReference>
<feature type="region of interest" description="Disordered" evidence="5">
    <location>
        <begin position="905"/>
        <end position="928"/>
    </location>
</feature>
<dbReference type="InterPro" id="IPR013083">
    <property type="entry name" value="Znf_RING/FYVE/PHD"/>
</dbReference>
<evidence type="ECO:0000256" key="1">
    <source>
        <dbReference type="ARBA" id="ARBA00022723"/>
    </source>
</evidence>
<dbReference type="InterPro" id="IPR042163">
    <property type="entry name" value="PHF12"/>
</dbReference>
<keyword evidence="1" id="KW-0479">Metal-binding</keyword>
<dbReference type="InterPro" id="IPR019787">
    <property type="entry name" value="Znf_PHD-finger"/>
</dbReference>
<proteinExistence type="predicted"/>
<keyword evidence="3" id="KW-0862">Zinc</keyword>
<keyword evidence="2 4" id="KW-0863">Zinc-finger</keyword>
<organism evidence="7 8">
    <name type="scientific">Hevea brasiliensis</name>
    <name type="common">Para rubber tree</name>
    <name type="synonym">Siphonia brasiliensis</name>
    <dbReference type="NCBI Taxonomy" id="3981"/>
    <lineage>
        <taxon>Eukaryota</taxon>
        <taxon>Viridiplantae</taxon>
        <taxon>Streptophyta</taxon>
        <taxon>Embryophyta</taxon>
        <taxon>Tracheophyta</taxon>
        <taxon>Spermatophyta</taxon>
        <taxon>Magnoliopsida</taxon>
        <taxon>eudicotyledons</taxon>
        <taxon>Gunneridae</taxon>
        <taxon>Pentapetalae</taxon>
        <taxon>rosids</taxon>
        <taxon>fabids</taxon>
        <taxon>Malpighiales</taxon>
        <taxon>Euphorbiaceae</taxon>
        <taxon>Crotonoideae</taxon>
        <taxon>Micrandreae</taxon>
        <taxon>Hevea</taxon>
    </lineage>
</organism>
<dbReference type="InterPro" id="IPR054292">
    <property type="entry name" value="DUF7028"/>
</dbReference>
<name>A0ABQ9KBF9_HEVBR</name>
<dbReference type="PANTHER" id="PTHR46309:SF12">
    <property type="entry name" value="GB|AAC80581.1"/>
    <property type="match status" value="1"/>
</dbReference>
<protein>
    <recommendedName>
        <fullName evidence="6">PHD-type domain-containing protein</fullName>
    </recommendedName>
</protein>
<dbReference type="Pfam" id="PF22970">
    <property type="entry name" value="DUF7028"/>
    <property type="match status" value="2"/>
</dbReference>
<sequence length="928" mass="105908">VRSVEEGFKGSWHPGTVIDHFKMAGISNMLSNTILVDENDHTTANLCDYRGRIRPLPPPLQFGKWDLHYGMCVDVCYNEGWWEGVVLIMKMVQRRGRSFPDLGDEMMAPIDDIRITQDWSEVTGTSWNRGKWLFLEVIEENEQEHYKDNFNKLGEWISSDKDLWKNLVSEAIGDNLEVAMTHLFQVIGLPEDVQRLLESVKPLNHINTNPEADLAQNHHMPLGSSVLPSKQDGIFVANSRSIEEGFSSYNGNKINGSSRCRKSSWLPAGPDLVPELNFEASYDLKCKIEYLRERMIRLRYISPDGKVYYSLREVCLNLTKSHADILSLMSQDKDTNLFNCPANLPSLLIEQPPETQESGVSSQSDIVAIKPEYCPEAAVDWYKFGYEVRLRSKMKKEDITQMTMRAKKHLSALGWSFRYKIHNGKQELYYISPEGRCYNSLRAACKDSRNERASWGPASTTTHLERKTLSKTVEIQSASKKISPALNKMQLLKLENCSAQTSCISMLRKVKGKEKSHPAFSLNQQKAISDYYNFLSEMRKGRKTRRLAKLKNNKRGTCPTRVLRSSKRVQQVVIPNPRDQKPRLSLHYSTSKGRHPITGRINRDGIKCNCCGRLKDNCHQGENDHICSACHYGGELILCDQCPSSFHKSCLGMEDVPDGDWFCPSCCCKICTKQIEKRHYHIGCLRIRNEDSLECFPNEHWFCSKSIFLGLHKLLGKPIPVGSNNLSWTLLKFIQSDSQKHDSSDIEALTEIYSKLSIALDVMHECFEPVEEPHTKRDLLKDVIFSKESELNRLNFRGFYTVLLQKDDEFITVATVRTQLHPSTDQTNHQYGAMGICSLSWTTPNLNMLKTWFSSMPYPMESYSEYTKLILMQIPKRRLAYQSCSRAAIGVLGVMTRGQHLVSSRHQEVNVPTAQSAESSCGHDPQHS</sequence>
<dbReference type="Gene3D" id="3.30.40.10">
    <property type="entry name" value="Zinc/RING finger domain, C3HC4 (zinc finger)"/>
    <property type="match status" value="1"/>
</dbReference>
<evidence type="ECO:0000256" key="3">
    <source>
        <dbReference type="ARBA" id="ARBA00022833"/>
    </source>
</evidence>
<reference evidence="7 8" key="1">
    <citation type="journal article" date="2023" name="Plant Biotechnol. J.">
        <title>Chromosome-level wild Hevea brasiliensis genome provides new tools for genomic-assisted breeding and valuable loci to elevate rubber yield.</title>
        <authorList>
            <person name="Cheng H."/>
            <person name="Song X."/>
            <person name="Hu Y."/>
            <person name="Wu T."/>
            <person name="Yang Q."/>
            <person name="An Z."/>
            <person name="Feng S."/>
            <person name="Deng Z."/>
            <person name="Wu W."/>
            <person name="Zeng X."/>
            <person name="Tu M."/>
            <person name="Wang X."/>
            <person name="Huang H."/>
        </authorList>
    </citation>
    <scope>NUCLEOTIDE SEQUENCE [LARGE SCALE GENOMIC DNA]</scope>
    <source>
        <strain evidence="7">MT/VB/25A 57/8</strain>
    </source>
</reference>
<feature type="compositionally biased region" description="Polar residues" evidence="5">
    <location>
        <begin position="910"/>
        <end position="919"/>
    </location>
</feature>
<dbReference type="EMBL" id="JARPOI010000073">
    <property type="protein sequence ID" value="KAJ9130205.1"/>
    <property type="molecule type" value="Genomic_DNA"/>
</dbReference>
<dbReference type="Pfam" id="PF00628">
    <property type="entry name" value="PHD"/>
    <property type="match status" value="1"/>
</dbReference>
<accession>A0ABQ9KBF9</accession>
<feature type="domain" description="PHD-type" evidence="6">
    <location>
        <begin position="624"/>
        <end position="669"/>
    </location>
</feature>
<dbReference type="SMART" id="SM00249">
    <property type="entry name" value="PHD"/>
    <property type="match status" value="1"/>
</dbReference>
<dbReference type="Pfam" id="PF23209">
    <property type="entry name" value="IDM1_C"/>
    <property type="match status" value="1"/>
</dbReference>
<dbReference type="InterPro" id="IPR056511">
    <property type="entry name" value="IDM1_C"/>
</dbReference>
<dbReference type="PANTHER" id="PTHR46309">
    <property type="entry name" value="PHD FINGER PROTEIN 12"/>
    <property type="match status" value="1"/>
</dbReference>
<feature type="non-terminal residue" evidence="7">
    <location>
        <position position="928"/>
    </location>
</feature>
<evidence type="ECO:0000313" key="7">
    <source>
        <dbReference type="EMBL" id="KAJ9130205.1"/>
    </source>
</evidence>